<evidence type="ECO:0000256" key="1">
    <source>
        <dbReference type="ARBA" id="ARBA00022723"/>
    </source>
</evidence>
<comment type="caution">
    <text evidence="9">The sequence shown here is derived from an EMBL/GenBank/DDBJ whole genome shotgun (WGS) entry which is preliminary data.</text>
</comment>
<evidence type="ECO:0000259" key="6">
    <source>
        <dbReference type="Pfam" id="PF02610"/>
    </source>
</evidence>
<dbReference type="SUPFAM" id="SSF50443">
    <property type="entry name" value="FucI/AraA C-terminal domain-like"/>
    <property type="match status" value="1"/>
</dbReference>
<proteinExistence type="predicted"/>
<dbReference type="GO" id="GO:0008733">
    <property type="term" value="F:L-arabinose isomerase activity"/>
    <property type="evidence" value="ECO:0007669"/>
    <property type="project" value="InterPro"/>
</dbReference>
<keyword evidence="2" id="KW-0054">Arabinose catabolism</keyword>
<dbReference type="GO" id="GO:0019569">
    <property type="term" value="P:L-arabinose catabolic process to D-xylulose 5-phosphate"/>
    <property type="evidence" value="ECO:0007669"/>
    <property type="project" value="TreeGrafter"/>
</dbReference>
<evidence type="ECO:0000256" key="3">
    <source>
        <dbReference type="ARBA" id="ARBA00023211"/>
    </source>
</evidence>
<dbReference type="InterPro" id="IPR024664">
    <property type="entry name" value="Ara_Isoase_C"/>
</dbReference>
<dbReference type="Gene3D" id="3.40.50.10940">
    <property type="match status" value="1"/>
</dbReference>
<dbReference type="EMBL" id="RJMB01000004">
    <property type="protein sequence ID" value="RNL86120.1"/>
    <property type="molecule type" value="Genomic_DNA"/>
</dbReference>
<keyword evidence="3" id="KW-0464">Manganese</keyword>
<dbReference type="Pfam" id="PF02610">
    <property type="entry name" value="AraA_N"/>
    <property type="match status" value="1"/>
</dbReference>
<evidence type="ECO:0000313" key="10">
    <source>
        <dbReference type="Proteomes" id="UP000269198"/>
    </source>
</evidence>
<dbReference type="SUPFAM" id="SSF53743">
    <property type="entry name" value="FucI/AraA N-terminal and middle domains"/>
    <property type="match status" value="1"/>
</dbReference>
<dbReference type="PANTHER" id="PTHR38464:SF1">
    <property type="entry name" value="L-ARABINOSE ISOMERASE"/>
    <property type="match status" value="1"/>
</dbReference>
<dbReference type="InterPro" id="IPR055390">
    <property type="entry name" value="AraA_central"/>
</dbReference>
<dbReference type="Pfam" id="PF24856">
    <property type="entry name" value="AraA_central"/>
    <property type="match status" value="1"/>
</dbReference>
<accession>A0A3N0EE29</accession>
<dbReference type="InterPro" id="IPR004216">
    <property type="entry name" value="Fuc/Ara_isomerase_C"/>
</dbReference>
<keyword evidence="10" id="KW-1185">Reference proteome</keyword>
<gene>
    <name evidence="9" type="ORF">EFW17_06230</name>
</gene>
<dbReference type="PANTHER" id="PTHR38464">
    <property type="entry name" value="L-ARABINOSE ISOMERASE"/>
    <property type="match status" value="1"/>
</dbReference>
<protein>
    <submittedName>
        <fullName evidence="9">Arabinose isomerase</fullName>
    </submittedName>
</protein>
<keyword evidence="5" id="KW-0119">Carbohydrate metabolism</keyword>
<feature type="domain" description="L-arabinose isomerase C-terminal" evidence="7">
    <location>
        <begin position="319"/>
        <end position="461"/>
    </location>
</feature>
<dbReference type="AlphaFoldDB" id="A0A3N0EE29"/>
<sequence length="465" mass="51458">MTDTLPRVGILGIMQPLYDDMIPGITEHQAAYARRVAESLDGVAECVTGAPVRGRDDAERVVREFEDADLDGVLVVMLTYGPSLRVTRVFHELRLPVCLANIQPDPAVTPEWDMDDMTYNQGIHGAQDTANAMVRAGVPFEVITEEWPSEVFRQRVGRWARGARAATAWKRLRVGVFGYAMNGMGDARFDETALMRALGPEVVAIAPGALRRTMDELPTSEVSALMRWEDERFEVDGRLSEKEREDHARMQLGIERLLTEHGCRAYSTHFDAIGEDGRFDRLPMAAASSLMAKGYGFAGEGDVLAAAMVHAGHQLAGDGHFTEMYAMDYPSDSLLMSHMGEGNWRVARDDEPVRLIKRPLAIGNLDDPPTLLFRIKPGRATLASLVALGGERFRMVVAEGEVLDSQRLPALEMPYGQFRPDSGIRGCMDAWLRNGGTHHIVMNLGSLAADWRVFCELTGIEFVQV</sequence>
<evidence type="ECO:0000256" key="4">
    <source>
        <dbReference type="ARBA" id="ARBA00023235"/>
    </source>
</evidence>
<dbReference type="InterPro" id="IPR055389">
    <property type="entry name" value="AraA_N"/>
</dbReference>
<reference evidence="9 10" key="1">
    <citation type="submission" date="2018-11" db="EMBL/GenBank/DDBJ databases">
        <title>The genome draft of YIM 96095.</title>
        <authorList>
            <person name="Tang S.-K."/>
            <person name="Chunyu W.-X."/>
            <person name="Feng Y.-Z."/>
        </authorList>
    </citation>
    <scope>NUCLEOTIDE SEQUENCE [LARGE SCALE GENOMIC DNA]</scope>
    <source>
        <strain evidence="9 10">YIM 96095</strain>
    </source>
</reference>
<dbReference type="GO" id="GO:0046872">
    <property type="term" value="F:metal ion binding"/>
    <property type="evidence" value="ECO:0007669"/>
    <property type="project" value="UniProtKB-KW"/>
</dbReference>
<organism evidence="9 10">
    <name type="scientific">Halostreptopolyspora alba</name>
    <dbReference type="NCBI Taxonomy" id="2487137"/>
    <lineage>
        <taxon>Bacteria</taxon>
        <taxon>Bacillati</taxon>
        <taxon>Actinomycetota</taxon>
        <taxon>Actinomycetes</taxon>
        <taxon>Streptosporangiales</taxon>
        <taxon>Nocardiopsidaceae</taxon>
        <taxon>Halostreptopolyspora</taxon>
    </lineage>
</organism>
<dbReference type="GO" id="GO:0005829">
    <property type="term" value="C:cytosol"/>
    <property type="evidence" value="ECO:0007669"/>
    <property type="project" value="TreeGrafter"/>
</dbReference>
<keyword evidence="1" id="KW-0479">Metal-binding</keyword>
<dbReference type="Proteomes" id="UP000269198">
    <property type="component" value="Unassembled WGS sequence"/>
</dbReference>
<dbReference type="InterPro" id="IPR003762">
    <property type="entry name" value="Lara_isomerase"/>
</dbReference>
<dbReference type="Pfam" id="PF11762">
    <property type="entry name" value="Arabinose_Iso_C"/>
    <property type="match status" value="1"/>
</dbReference>
<feature type="domain" description="L-arabinose isomerase central" evidence="8">
    <location>
        <begin position="177"/>
        <end position="315"/>
    </location>
</feature>
<feature type="domain" description="L-arabinose isomerase N-terminal" evidence="6">
    <location>
        <begin position="17"/>
        <end position="169"/>
    </location>
</feature>
<dbReference type="InterPro" id="IPR038583">
    <property type="entry name" value="AraA_N_sf"/>
</dbReference>
<dbReference type="CDD" id="cd00578">
    <property type="entry name" value="L-fuc_L-ara-isomerases"/>
    <property type="match status" value="1"/>
</dbReference>
<evidence type="ECO:0000256" key="5">
    <source>
        <dbReference type="ARBA" id="ARBA00023277"/>
    </source>
</evidence>
<evidence type="ECO:0000313" key="9">
    <source>
        <dbReference type="EMBL" id="RNL86120.1"/>
    </source>
</evidence>
<evidence type="ECO:0000259" key="7">
    <source>
        <dbReference type="Pfam" id="PF11762"/>
    </source>
</evidence>
<dbReference type="OrthoDB" id="9765600at2"/>
<name>A0A3N0EE29_9ACTN</name>
<evidence type="ECO:0000259" key="8">
    <source>
        <dbReference type="Pfam" id="PF24856"/>
    </source>
</evidence>
<dbReference type="PIRSF" id="PIRSF001478">
    <property type="entry name" value="L-ara_isomerase"/>
    <property type="match status" value="1"/>
</dbReference>
<dbReference type="RefSeq" id="WP_123200314.1">
    <property type="nucleotide sequence ID" value="NZ_RJMB01000004.1"/>
</dbReference>
<dbReference type="InterPro" id="IPR009015">
    <property type="entry name" value="Fucose_isomerase_N/cen_sf"/>
</dbReference>
<keyword evidence="4 9" id="KW-0413">Isomerase</keyword>
<evidence type="ECO:0000256" key="2">
    <source>
        <dbReference type="ARBA" id="ARBA00022935"/>
    </source>
</evidence>